<dbReference type="KEGG" id="clup:CLUP02_02229"/>
<dbReference type="EMBL" id="CP019471">
    <property type="protein sequence ID" value="UQC75574.1"/>
    <property type="molecule type" value="Genomic_DNA"/>
</dbReference>
<evidence type="ECO:0000313" key="1">
    <source>
        <dbReference type="EMBL" id="UQC75574.1"/>
    </source>
</evidence>
<organism evidence="1 2">
    <name type="scientific">Colletotrichum lupini</name>
    <dbReference type="NCBI Taxonomy" id="145971"/>
    <lineage>
        <taxon>Eukaryota</taxon>
        <taxon>Fungi</taxon>
        <taxon>Dikarya</taxon>
        <taxon>Ascomycota</taxon>
        <taxon>Pezizomycotina</taxon>
        <taxon>Sordariomycetes</taxon>
        <taxon>Hypocreomycetidae</taxon>
        <taxon>Glomerellales</taxon>
        <taxon>Glomerellaceae</taxon>
        <taxon>Colletotrichum</taxon>
        <taxon>Colletotrichum acutatum species complex</taxon>
    </lineage>
</organism>
<proteinExistence type="predicted"/>
<accession>A0A9Q8SDV7</accession>
<dbReference type="AlphaFoldDB" id="A0A9Q8SDV7"/>
<dbReference type="GeneID" id="73336272"/>
<dbReference type="RefSeq" id="XP_049137219.1">
    <property type="nucleotide sequence ID" value="XM_049281262.1"/>
</dbReference>
<protein>
    <submittedName>
        <fullName evidence="1">Uncharacterized protein</fullName>
    </submittedName>
</protein>
<name>A0A9Q8SDV7_9PEZI</name>
<reference evidence="1" key="1">
    <citation type="journal article" date="2021" name="Mol. Plant Microbe Interact.">
        <title>Complete Genome Sequence of the Plant-Pathogenic Fungus Colletotrichum lupini.</title>
        <authorList>
            <person name="Baroncelli R."/>
            <person name="Pensec F."/>
            <person name="Da Lio D."/>
            <person name="Boufleur T."/>
            <person name="Vicente I."/>
            <person name="Sarrocco S."/>
            <person name="Picot A."/>
            <person name="Baraldi E."/>
            <person name="Sukno S."/>
            <person name="Thon M."/>
            <person name="Le Floch G."/>
        </authorList>
    </citation>
    <scope>NUCLEOTIDE SEQUENCE</scope>
    <source>
        <strain evidence="1">IMI 504893</strain>
    </source>
</reference>
<evidence type="ECO:0000313" key="2">
    <source>
        <dbReference type="Proteomes" id="UP000830671"/>
    </source>
</evidence>
<keyword evidence="2" id="KW-1185">Reference proteome</keyword>
<dbReference type="Proteomes" id="UP000830671">
    <property type="component" value="Chromosome 1"/>
</dbReference>
<sequence>MFEDLKYHNPVGPSTFDSPCVFCLPLLLSSAIPVRSMDCHSRPTSSMLRSISHRSEILVQPDPLIIRDPAAKPISNKNEERKLPNDATLVNLTDSSAMQEPENGEEFRTGFSHSYLGYGIQEIWQRLPRQPKLYYTTLLEHSEGGMVLKVPQPIRVKEDST</sequence>
<gene>
    <name evidence="1" type="ORF">CLUP02_02229</name>
</gene>